<protein>
    <submittedName>
        <fullName evidence="1">Uncharacterized protein</fullName>
    </submittedName>
</protein>
<keyword evidence="2" id="KW-1185">Reference proteome</keyword>
<sequence length="312" mass="34577">MKFKKVISTLSIATMLLAFSGCTKDLDLSINIKNGDKYVIHEVTNQDMTMTLGTQQMATNQTVDMNLLMDVKDVDKDKNVTIEYKYDSMKMSATSNGQSMTYDSTKADESNPLNEVYKGIIGKSFTVKMTNKGKLLEIKGVTDLINSILDKVNVPDAQKETLKSSLTRSFGDDAIKSMVQQSMDIYPDKAVKKDDTWNKKYDIKTVFPITVDNTFKLLSNDSSEVSLNQQSNITADTKGTPIDIMGIKSNINLTGTSTGTVKINKSNGLLQSGEVTENMSGEMQMLKSSLIPQDIKVPMKMTAKITYDIKKK</sequence>
<evidence type="ECO:0000313" key="2">
    <source>
        <dbReference type="Proteomes" id="UP001058074"/>
    </source>
</evidence>
<gene>
    <name evidence="1" type="ORF">rsdtw13_02570</name>
</gene>
<accession>A0ACB5R7L3</accession>
<proteinExistence type="predicted"/>
<comment type="caution">
    <text evidence="1">The sequence shown here is derived from an EMBL/GenBank/DDBJ whole genome shotgun (WGS) entry which is preliminary data.</text>
</comment>
<dbReference type="Proteomes" id="UP001058074">
    <property type="component" value="Unassembled WGS sequence"/>
</dbReference>
<evidence type="ECO:0000313" key="1">
    <source>
        <dbReference type="EMBL" id="GKX64999.1"/>
    </source>
</evidence>
<reference evidence="1" key="1">
    <citation type="journal article" date="2025" name="Int. J. Syst. Evol. Microbiol.">
        <title>Inconstantimicrobium mannanitabidum sp. nov., a novel member of the family Clostridiaceae isolated from anoxic soil under the treatment of reductive soil disinfestation.</title>
        <authorList>
            <person name="Ueki A."/>
            <person name="Tonouchi A."/>
            <person name="Honma S."/>
            <person name="Kaku N."/>
            <person name="Ueki K."/>
        </authorList>
    </citation>
    <scope>NUCLEOTIDE SEQUENCE</scope>
    <source>
        <strain evidence="1">TW13</strain>
    </source>
</reference>
<organism evidence="1 2">
    <name type="scientific">Inconstantimicrobium mannanitabidum</name>
    <dbReference type="NCBI Taxonomy" id="1604901"/>
    <lineage>
        <taxon>Bacteria</taxon>
        <taxon>Bacillati</taxon>
        <taxon>Bacillota</taxon>
        <taxon>Clostridia</taxon>
        <taxon>Eubacteriales</taxon>
        <taxon>Clostridiaceae</taxon>
        <taxon>Inconstantimicrobium</taxon>
    </lineage>
</organism>
<dbReference type="EMBL" id="BROD01000001">
    <property type="protein sequence ID" value="GKX64999.1"/>
    <property type="molecule type" value="Genomic_DNA"/>
</dbReference>
<name>A0ACB5R7L3_9CLOT</name>